<dbReference type="GO" id="GO:0005737">
    <property type="term" value="C:cytoplasm"/>
    <property type="evidence" value="ECO:0007669"/>
    <property type="project" value="UniProtKB-SubCell"/>
</dbReference>
<dbReference type="InterPro" id="IPR002036">
    <property type="entry name" value="YbeY"/>
</dbReference>
<dbReference type="HAMAP" id="MF_00009">
    <property type="entry name" value="Endoribonucl_YbeY"/>
    <property type="match status" value="1"/>
</dbReference>
<dbReference type="KEGG" id="sbf:JCM31447_03870"/>
<evidence type="ECO:0000313" key="9">
    <source>
        <dbReference type="Proteomes" id="UP000291236"/>
    </source>
</evidence>
<keyword evidence="6 7" id="KW-0862">Zinc</keyword>
<evidence type="ECO:0000256" key="6">
    <source>
        <dbReference type="ARBA" id="ARBA00022833"/>
    </source>
</evidence>
<dbReference type="GO" id="GO:0004521">
    <property type="term" value="F:RNA endonuclease activity"/>
    <property type="evidence" value="ECO:0007669"/>
    <property type="project" value="UniProtKB-UniRule"/>
</dbReference>
<sequence>MHKIKKLKFSTNIIFSTKKFKKILKSRDGKYLEQKEVVKISVDMNDIKHRLKFILSLLCDFSTEVSIRFCDSEEMLSINSQFRGKLYPTDVLSFPALDSDPASGFDYLGDILICLPVCFNQAKRARMTLSEELERMIIHGIIHLKGFDHERNEHAWKVMSHVEKIIKKEVILAMGKANWCHADLIK</sequence>
<dbReference type="PANTHER" id="PTHR46986">
    <property type="entry name" value="ENDORIBONUCLEASE YBEY, CHLOROPLASTIC"/>
    <property type="match status" value="1"/>
</dbReference>
<comment type="cofactor">
    <cofactor evidence="7">
        <name>Zn(2+)</name>
        <dbReference type="ChEBI" id="CHEBI:29105"/>
    </cofactor>
    <text evidence="7">Binds 1 zinc ion.</text>
</comment>
<protein>
    <recommendedName>
        <fullName evidence="7">Endoribonuclease YbeY</fullName>
        <ecNumber evidence="7">3.1.-.-</ecNumber>
    </recommendedName>
</protein>
<dbReference type="EMBL" id="AP019368">
    <property type="protein sequence ID" value="BBH51956.1"/>
    <property type="molecule type" value="Genomic_DNA"/>
</dbReference>
<evidence type="ECO:0000256" key="5">
    <source>
        <dbReference type="ARBA" id="ARBA00022801"/>
    </source>
</evidence>
<accession>A0A4P2VGN9</accession>
<dbReference type="AlphaFoldDB" id="A0A4P2VGN9"/>
<dbReference type="SUPFAM" id="SSF55486">
    <property type="entry name" value="Metalloproteases ('zincins'), catalytic domain"/>
    <property type="match status" value="1"/>
</dbReference>
<dbReference type="GO" id="GO:0008270">
    <property type="term" value="F:zinc ion binding"/>
    <property type="evidence" value="ECO:0007669"/>
    <property type="project" value="UniProtKB-UniRule"/>
</dbReference>
<dbReference type="EC" id="3.1.-.-" evidence="7"/>
<feature type="binding site" evidence="7">
    <location>
        <position position="143"/>
    </location>
    <ligand>
        <name>Zn(2+)</name>
        <dbReference type="ChEBI" id="CHEBI:29105"/>
        <note>catalytic</note>
    </ligand>
</feature>
<evidence type="ECO:0000256" key="4">
    <source>
        <dbReference type="ARBA" id="ARBA00022759"/>
    </source>
</evidence>
<proteinExistence type="inferred from homology"/>
<dbReference type="Gene3D" id="3.40.390.30">
    <property type="entry name" value="Metalloproteases ('zincins'), catalytic domain"/>
    <property type="match status" value="1"/>
</dbReference>
<organism evidence="8 9">
    <name type="scientific">Fluviispira sanaruensis</name>
    <dbReference type="NCBI Taxonomy" id="2493639"/>
    <lineage>
        <taxon>Bacteria</taxon>
        <taxon>Pseudomonadati</taxon>
        <taxon>Bdellovibrionota</taxon>
        <taxon>Oligoflexia</taxon>
        <taxon>Silvanigrellales</taxon>
        <taxon>Silvanigrellaceae</taxon>
        <taxon>Fluviispira</taxon>
    </lineage>
</organism>
<dbReference type="OrthoDB" id="9807740at2"/>
<evidence type="ECO:0000256" key="2">
    <source>
        <dbReference type="ARBA" id="ARBA00022722"/>
    </source>
</evidence>
<evidence type="ECO:0000256" key="3">
    <source>
        <dbReference type="ARBA" id="ARBA00022723"/>
    </source>
</evidence>
<keyword evidence="5 7" id="KW-0378">Hydrolase</keyword>
<keyword evidence="2 7" id="KW-0540">Nuclease</keyword>
<gene>
    <name evidence="7" type="primary">ybeY</name>
    <name evidence="8" type="ORF">JCM31447_03870</name>
</gene>
<dbReference type="Pfam" id="PF02130">
    <property type="entry name" value="YbeY"/>
    <property type="match status" value="1"/>
</dbReference>
<keyword evidence="7" id="KW-0698">rRNA processing</keyword>
<comment type="function">
    <text evidence="7">Single strand-specific metallo-endoribonuclease involved in late-stage 70S ribosome quality control and in maturation of the 3' terminus of the 16S rRNA.</text>
</comment>
<comment type="similarity">
    <text evidence="1 7">Belongs to the endoribonuclease YbeY family.</text>
</comment>
<keyword evidence="7" id="KW-0963">Cytoplasm</keyword>
<dbReference type="GO" id="GO:0004222">
    <property type="term" value="F:metalloendopeptidase activity"/>
    <property type="evidence" value="ECO:0007669"/>
    <property type="project" value="InterPro"/>
</dbReference>
<evidence type="ECO:0000313" key="8">
    <source>
        <dbReference type="EMBL" id="BBH51956.1"/>
    </source>
</evidence>
<dbReference type="NCBIfam" id="TIGR00043">
    <property type="entry name" value="rRNA maturation RNase YbeY"/>
    <property type="match status" value="1"/>
</dbReference>
<dbReference type="PANTHER" id="PTHR46986:SF1">
    <property type="entry name" value="ENDORIBONUCLEASE YBEY, CHLOROPLASTIC"/>
    <property type="match status" value="1"/>
</dbReference>
<feature type="binding site" evidence="7">
    <location>
        <position position="139"/>
    </location>
    <ligand>
        <name>Zn(2+)</name>
        <dbReference type="ChEBI" id="CHEBI:29105"/>
        <note>catalytic</note>
    </ligand>
</feature>
<dbReference type="GO" id="GO:0006364">
    <property type="term" value="P:rRNA processing"/>
    <property type="evidence" value="ECO:0007669"/>
    <property type="project" value="UniProtKB-UniRule"/>
</dbReference>
<dbReference type="Proteomes" id="UP000291236">
    <property type="component" value="Chromosome"/>
</dbReference>
<keyword evidence="4 7" id="KW-0255">Endonuclease</keyword>
<name>A0A4P2VGN9_FLUSA</name>
<keyword evidence="7" id="KW-0690">Ribosome biogenesis</keyword>
<comment type="subcellular location">
    <subcellularLocation>
        <location evidence="7">Cytoplasm</location>
    </subcellularLocation>
</comment>
<evidence type="ECO:0000256" key="7">
    <source>
        <dbReference type="HAMAP-Rule" id="MF_00009"/>
    </source>
</evidence>
<dbReference type="RefSeq" id="WP_130605982.1">
    <property type="nucleotide sequence ID" value="NZ_AP019368.1"/>
</dbReference>
<dbReference type="InterPro" id="IPR023091">
    <property type="entry name" value="MetalPrtase_cat_dom_sf_prd"/>
</dbReference>
<reference evidence="8 9" key="1">
    <citation type="submission" date="2018-12" db="EMBL/GenBank/DDBJ databases">
        <title>Rubrispira sanarue gen. nov., sp., nov., a member of the order Silvanigrellales, isolated from a brackish lake in Hamamatsu Japan.</title>
        <authorList>
            <person name="Maejima Y."/>
            <person name="Iino T."/>
            <person name="Muraguchi Y."/>
            <person name="Fukuda K."/>
            <person name="Nojiri H."/>
            <person name="Ohkuma M."/>
            <person name="Moriuchi R."/>
            <person name="Dohra H."/>
            <person name="Kimbara K."/>
            <person name="Shintani M."/>
        </authorList>
    </citation>
    <scope>NUCLEOTIDE SEQUENCE [LARGE SCALE GENOMIC DNA]</scope>
    <source>
        <strain evidence="8 9">RF1110005</strain>
    </source>
</reference>
<keyword evidence="9" id="KW-1185">Reference proteome</keyword>
<keyword evidence="3 7" id="KW-0479">Metal-binding</keyword>
<evidence type="ECO:0000256" key="1">
    <source>
        <dbReference type="ARBA" id="ARBA00010875"/>
    </source>
</evidence>
<feature type="binding site" evidence="7">
    <location>
        <position position="149"/>
    </location>
    <ligand>
        <name>Zn(2+)</name>
        <dbReference type="ChEBI" id="CHEBI:29105"/>
        <note>catalytic</note>
    </ligand>
</feature>